<dbReference type="EMBL" id="MU825888">
    <property type="protein sequence ID" value="KAJ7384345.1"/>
    <property type="molecule type" value="Genomic_DNA"/>
</dbReference>
<protein>
    <submittedName>
        <fullName evidence="2">Uncharacterized protein</fullName>
    </submittedName>
</protein>
<keyword evidence="1" id="KW-0472">Membrane</keyword>
<keyword evidence="3" id="KW-1185">Reference proteome</keyword>
<gene>
    <name evidence="2" type="ORF">OS493_022458</name>
</gene>
<reference evidence="2" key="1">
    <citation type="submission" date="2023-01" db="EMBL/GenBank/DDBJ databases">
        <title>Genome assembly of the deep-sea coral Lophelia pertusa.</title>
        <authorList>
            <person name="Herrera S."/>
            <person name="Cordes E."/>
        </authorList>
    </citation>
    <scope>NUCLEOTIDE SEQUENCE</scope>
    <source>
        <strain evidence="2">USNM1676648</strain>
        <tissue evidence="2">Polyp</tissue>
    </source>
</reference>
<dbReference type="OrthoDB" id="5984118at2759"/>
<comment type="caution">
    <text evidence="2">The sequence shown here is derived from an EMBL/GenBank/DDBJ whole genome shotgun (WGS) entry which is preliminary data.</text>
</comment>
<feature type="transmembrane region" description="Helical" evidence="1">
    <location>
        <begin position="58"/>
        <end position="80"/>
    </location>
</feature>
<accession>A0A9X0D2C7</accession>
<name>A0A9X0D2C7_9CNID</name>
<evidence type="ECO:0000256" key="1">
    <source>
        <dbReference type="SAM" id="Phobius"/>
    </source>
</evidence>
<keyword evidence="1" id="KW-0812">Transmembrane</keyword>
<sequence>MLRVFHSFNTLCEFRMKQSCLAEVIWFGLLCSLWMPIAQGLEEYVMNKEYDAILVDCAIAFVVLSVIFLILLLITTLAVYRRLDGDSAMRKRYQVSYRGDSNSSNVRDISSPFYGHSIYSRRTTNSIYLPGRESSTVVGADGKPVKNVAYENEAAIMYTDVKRSSPPTEKGQKDSMVSEKKKTVRATFENPAYDGVEKESHTYESVDNTTRYTTTTMTYTREVKIRDEAP</sequence>
<proteinExistence type="predicted"/>
<feature type="transmembrane region" description="Helical" evidence="1">
    <location>
        <begin position="20"/>
        <end position="38"/>
    </location>
</feature>
<organism evidence="2 3">
    <name type="scientific">Desmophyllum pertusum</name>
    <dbReference type="NCBI Taxonomy" id="174260"/>
    <lineage>
        <taxon>Eukaryota</taxon>
        <taxon>Metazoa</taxon>
        <taxon>Cnidaria</taxon>
        <taxon>Anthozoa</taxon>
        <taxon>Hexacorallia</taxon>
        <taxon>Scleractinia</taxon>
        <taxon>Caryophylliina</taxon>
        <taxon>Caryophylliidae</taxon>
        <taxon>Desmophyllum</taxon>
    </lineage>
</organism>
<evidence type="ECO:0000313" key="3">
    <source>
        <dbReference type="Proteomes" id="UP001163046"/>
    </source>
</evidence>
<dbReference type="Proteomes" id="UP001163046">
    <property type="component" value="Unassembled WGS sequence"/>
</dbReference>
<dbReference type="AlphaFoldDB" id="A0A9X0D2C7"/>
<keyword evidence="1" id="KW-1133">Transmembrane helix</keyword>
<evidence type="ECO:0000313" key="2">
    <source>
        <dbReference type="EMBL" id="KAJ7384345.1"/>
    </source>
</evidence>